<dbReference type="PANTHER" id="PTHR35564:SF3">
    <property type="entry name" value="TYPE VI SECRETION SYSTEM BASEPLATE SUBUNIT TSSG"/>
    <property type="match status" value="1"/>
</dbReference>
<organism evidence="1 2">
    <name type="scientific">Limnobaculum zhutongyuii</name>
    <dbReference type="NCBI Taxonomy" id="2498113"/>
    <lineage>
        <taxon>Bacteria</taxon>
        <taxon>Pseudomonadati</taxon>
        <taxon>Pseudomonadota</taxon>
        <taxon>Gammaproteobacteria</taxon>
        <taxon>Enterobacterales</taxon>
        <taxon>Budviciaceae</taxon>
        <taxon>Limnobaculum</taxon>
    </lineage>
</organism>
<dbReference type="KEGG" id="prag:EKN56_11895"/>
<dbReference type="InterPro" id="IPR010732">
    <property type="entry name" value="T6SS_TssG-like"/>
</dbReference>
<keyword evidence="2" id="KW-1185">Reference proteome</keyword>
<evidence type="ECO:0000313" key="1">
    <source>
        <dbReference type="EMBL" id="QBH97036.1"/>
    </source>
</evidence>
<name>A0A411WLK7_9GAMM</name>
<dbReference type="PANTHER" id="PTHR35564">
    <property type="match status" value="1"/>
</dbReference>
<gene>
    <name evidence="1" type="primary">tssG</name>
    <name evidence="1" type="ORF">EKN56_11895</name>
</gene>
<proteinExistence type="predicted"/>
<sequence length="325" mass="37511">MVVDEYLIPEQAEKYNFYQLIELLAKSSHVDIDNLLNLPPHKEFIQFISNPSLAFVTRDISAVTFKDNKIQIKLPFLSLTGTHSPLPNYYLEDMAWEEIQQDYRLTALLDLFNHRLATYLYKIWRKYRYYICYKHSGEDEFSQRMFALVGLGKTSIRQSLQVNQSKMLSYAGILASSGRSPHLMASLIAHCFDLSSVKIQSWQFRRVAIPQQQQNRIGLANSVLGENFIIGTHIPDYSGKFILTIGELSREKMEQFLPTGSLHHALHNFVSFILRDQFAWDLQLVLAQNQLSSMTLGSDTGCYLGWTTFLQEPPRNPSIMLKMQE</sequence>
<protein>
    <submittedName>
        <fullName evidence="1">Type VI secretion system baseplate subunit TssG</fullName>
    </submittedName>
</protein>
<accession>A0A411WLK7</accession>
<dbReference type="Proteomes" id="UP000293154">
    <property type="component" value="Chromosome"/>
</dbReference>
<dbReference type="NCBIfam" id="TIGR03347">
    <property type="entry name" value="VI_chp_1"/>
    <property type="match status" value="1"/>
</dbReference>
<dbReference type="AlphaFoldDB" id="A0A411WLK7"/>
<reference evidence="1 2" key="1">
    <citation type="submission" date="2019-03" db="EMBL/GenBank/DDBJ databases">
        <title>Pragia sp. nov. isolated from the gut tract of Carduelis flavirostris.</title>
        <authorList>
            <person name="Ge Y."/>
        </authorList>
    </citation>
    <scope>NUCLEOTIDE SEQUENCE [LARGE SCALE GENOMIC DNA]</scope>
    <source>
        <strain evidence="1 2">CF-458</strain>
    </source>
</reference>
<dbReference type="Pfam" id="PF06996">
    <property type="entry name" value="T6SS_TssG"/>
    <property type="match status" value="1"/>
</dbReference>
<dbReference type="RefSeq" id="WP_130591978.1">
    <property type="nucleotide sequence ID" value="NZ_CP034752.1"/>
</dbReference>
<evidence type="ECO:0000313" key="2">
    <source>
        <dbReference type="Proteomes" id="UP000293154"/>
    </source>
</evidence>
<dbReference type="OrthoDB" id="1523296at2"/>
<dbReference type="EMBL" id="CP034752">
    <property type="protein sequence ID" value="QBH97036.1"/>
    <property type="molecule type" value="Genomic_DNA"/>
</dbReference>